<protein>
    <submittedName>
        <fullName evidence="2">Uncharacterized protein</fullName>
    </submittedName>
</protein>
<reference evidence="2" key="1">
    <citation type="submission" date="2020-02" db="EMBL/GenBank/DDBJ databases">
        <authorList>
            <person name="Meier V. D."/>
        </authorList>
    </citation>
    <scope>NUCLEOTIDE SEQUENCE</scope>
    <source>
        <strain evidence="2">AVDCRST_MAG80</strain>
    </source>
</reference>
<name>A0A6J4QJ88_9ACTN</name>
<feature type="non-terminal residue" evidence="2">
    <location>
        <position position="45"/>
    </location>
</feature>
<gene>
    <name evidence="2" type="ORF">AVDCRST_MAG80-1433</name>
</gene>
<organism evidence="2">
    <name type="scientific">uncultured Rubrobacteraceae bacterium</name>
    <dbReference type="NCBI Taxonomy" id="349277"/>
    <lineage>
        <taxon>Bacteria</taxon>
        <taxon>Bacillati</taxon>
        <taxon>Actinomycetota</taxon>
        <taxon>Rubrobacteria</taxon>
        <taxon>Rubrobacterales</taxon>
        <taxon>Rubrobacteraceae</taxon>
        <taxon>environmental samples</taxon>
    </lineage>
</organism>
<evidence type="ECO:0000256" key="1">
    <source>
        <dbReference type="SAM" id="MobiDB-lite"/>
    </source>
</evidence>
<feature type="non-terminal residue" evidence="2">
    <location>
        <position position="1"/>
    </location>
</feature>
<dbReference type="EMBL" id="CADCVC010000123">
    <property type="protein sequence ID" value="CAA9442238.1"/>
    <property type="molecule type" value="Genomic_DNA"/>
</dbReference>
<accession>A0A6J4QJ88</accession>
<feature type="region of interest" description="Disordered" evidence="1">
    <location>
        <begin position="18"/>
        <end position="45"/>
    </location>
</feature>
<dbReference type="AlphaFoldDB" id="A0A6J4QJ88"/>
<proteinExistence type="predicted"/>
<evidence type="ECO:0000313" key="2">
    <source>
        <dbReference type="EMBL" id="CAA9442238.1"/>
    </source>
</evidence>
<sequence length="45" mass="4609">AFYDRHFAGRSLDVGVERPLAGDGVPAGDGHGGRVGDRGGGQCLR</sequence>